<accession>A0ABX1RJR8</accession>
<dbReference type="Proteomes" id="UP001296706">
    <property type="component" value="Unassembled WGS sequence"/>
</dbReference>
<gene>
    <name evidence="2" type="ORF">HF577_26555</name>
</gene>
<feature type="compositionally biased region" description="Polar residues" evidence="1">
    <location>
        <begin position="1"/>
        <end position="19"/>
    </location>
</feature>
<dbReference type="RefSeq" id="WP_169398681.1">
    <property type="nucleotide sequence ID" value="NZ_BAAAJH010000002.1"/>
</dbReference>
<protein>
    <submittedName>
        <fullName evidence="2">Uncharacterized protein</fullName>
    </submittedName>
</protein>
<dbReference type="EMBL" id="JAAXKY010000109">
    <property type="protein sequence ID" value="NMH80637.1"/>
    <property type="molecule type" value="Genomic_DNA"/>
</dbReference>
<evidence type="ECO:0000313" key="2">
    <source>
        <dbReference type="EMBL" id="NMH80637.1"/>
    </source>
</evidence>
<evidence type="ECO:0000313" key="3">
    <source>
        <dbReference type="Proteomes" id="UP001296706"/>
    </source>
</evidence>
<evidence type="ECO:0000256" key="1">
    <source>
        <dbReference type="SAM" id="MobiDB-lite"/>
    </source>
</evidence>
<sequence length="64" mass="6436">MSEQQQKGVPPGTDTTEVTPNPAGIVQPDPPEGGPAADPDSPDPADLTPGLGGDSESRPQSQES</sequence>
<feature type="region of interest" description="Disordered" evidence="1">
    <location>
        <begin position="1"/>
        <end position="64"/>
    </location>
</feature>
<organism evidence="2 3">
    <name type="scientific">Pseudonocardia xinjiangensis</name>
    <dbReference type="NCBI Taxonomy" id="75289"/>
    <lineage>
        <taxon>Bacteria</taxon>
        <taxon>Bacillati</taxon>
        <taxon>Actinomycetota</taxon>
        <taxon>Actinomycetes</taxon>
        <taxon>Pseudonocardiales</taxon>
        <taxon>Pseudonocardiaceae</taxon>
        <taxon>Pseudonocardia</taxon>
    </lineage>
</organism>
<name>A0ABX1RJR8_9PSEU</name>
<keyword evidence="3" id="KW-1185">Reference proteome</keyword>
<proteinExistence type="predicted"/>
<reference evidence="2 3" key="1">
    <citation type="submission" date="2020-04" db="EMBL/GenBank/DDBJ databases">
        <authorList>
            <person name="Klaysubun C."/>
            <person name="Duangmal K."/>
            <person name="Lipun K."/>
        </authorList>
    </citation>
    <scope>NUCLEOTIDE SEQUENCE [LARGE SCALE GENOMIC DNA]</scope>
    <source>
        <strain evidence="2 3">JCM 11839</strain>
    </source>
</reference>
<comment type="caution">
    <text evidence="2">The sequence shown here is derived from an EMBL/GenBank/DDBJ whole genome shotgun (WGS) entry which is preliminary data.</text>
</comment>